<dbReference type="AlphaFoldDB" id="A0A3B4T792"/>
<name>A0A3B4T792_SERDU</name>
<evidence type="ECO:0000256" key="1">
    <source>
        <dbReference type="SAM" id="MobiDB-lite"/>
    </source>
</evidence>
<feature type="compositionally biased region" description="Basic and acidic residues" evidence="1">
    <location>
        <begin position="152"/>
        <end position="167"/>
    </location>
</feature>
<reference evidence="2" key="1">
    <citation type="submission" date="2025-08" db="UniProtKB">
        <authorList>
            <consortium name="Ensembl"/>
        </authorList>
    </citation>
    <scope>IDENTIFICATION</scope>
</reference>
<dbReference type="RefSeq" id="XP_022611906.1">
    <property type="nucleotide sequence ID" value="XM_022756185.1"/>
</dbReference>
<dbReference type="CTD" id="56672"/>
<evidence type="ECO:0000313" key="3">
    <source>
        <dbReference type="Proteomes" id="UP000261420"/>
    </source>
</evidence>
<dbReference type="Ensembl" id="ENSSDUT00000002007.1">
    <property type="protein sequence ID" value="ENSSDUP00000001944.1"/>
    <property type="gene ID" value="ENSSDUG00000001537.1"/>
</dbReference>
<dbReference type="Proteomes" id="UP000261420">
    <property type="component" value="Unplaced"/>
</dbReference>
<dbReference type="STRING" id="41447.ENSSDUP00000001944"/>
<protein>
    <submittedName>
        <fullName evidence="2">A kinase (PRKA) interacting protein 1</fullName>
    </submittedName>
</protein>
<dbReference type="InterPro" id="IPR033214">
    <property type="entry name" value="AKIP1"/>
</dbReference>
<evidence type="ECO:0000313" key="2">
    <source>
        <dbReference type="Ensembl" id="ENSSDUP00000001944.1"/>
    </source>
</evidence>
<organism evidence="2 3">
    <name type="scientific">Seriola dumerili</name>
    <name type="common">Greater amberjack</name>
    <name type="synonym">Caranx dumerili</name>
    <dbReference type="NCBI Taxonomy" id="41447"/>
    <lineage>
        <taxon>Eukaryota</taxon>
        <taxon>Metazoa</taxon>
        <taxon>Chordata</taxon>
        <taxon>Craniata</taxon>
        <taxon>Vertebrata</taxon>
        <taxon>Euteleostomi</taxon>
        <taxon>Actinopterygii</taxon>
        <taxon>Neopterygii</taxon>
        <taxon>Teleostei</taxon>
        <taxon>Neoteleostei</taxon>
        <taxon>Acanthomorphata</taxon>
        <taxon>Carangaria</taxon>
        <taxon>Carangiformes</taxon>
        <taxon>Carangidae</taxon>
        <taxon>Seriola</taxon>
    </lineage>
</organism>
<dbReference type="GeneID" id="111229725"/>
<dbReference type="PANTHER" id="PTHR14330:SF2">
    <property type="entry name" value="A-KINASE-INTERACTING PROTEIN 1"/>
    <property type="match status" value="1"/>
</dbReference>
<dbReference type="PANTHER" id="PTHR14330">
    <property type="entry name" value="A-KINASE-INTERACTING PROTEIN 1"/>
    <property type="match status" value="1"/>
</dbReference>
<dbReference type="GeneTree" id="ENSGT00390000017064"/>
<dbReference type="GO" id="GO:1901222">
    <property type="term" value="P:regulation of non-canonical NF-kappaB signal transduction"/>
    <property type="evidence" value="ECO:0007669"/>
    <property type="project" value="InterPro"/>
</dbReference>
<proteinExistence type="predicted"/>
<accession>A0A3B4T792</accession>
<feature type="region of interest" description="Disordered" evidence="1">
    <location>
        <begin position="144"/>
        <end position="167"/>
    </location>
</feature>
<dbReference type="GO" id="GO:0005654">
    <property type="term" value="C:nucleoplasm"/>
    <property type="evidence" value="ECO:0007669"/>
    <property type="project" value="TreeGrafter"/>
</dbReference>
<keyword evidence="3" id="KW-1185">Reference proteome</keyword>
<reference evidence="2" key="2">
    <citation type="submission" date="2025-09" db="UniProtKB">
        <authorList>
            <consortium name="Ensembl"/>
        </authorList>
    </citation>
    <scope>IDENTIFICATION</scope>
</reference>
<sequence>MASQAWLESSLRRSASLGLEVLERASRRSVDWTSTGASQTPTTTDENTQVPVKRVHRELNDAFATIAEFMAQTTYHCKRFYESGCCTELTENERNHVSRFHTRPAAGKTRPALLTRKHGRVSAAGEDFYIEVSPGTYAVTASMQESQQQTQLRREVTETESWDLARR</sequence>
<dbReference type="OMA" id="VLQYMNV"/>